<organism evidence="1 2">
    <name type="scientific">Abeliophyllum distichum</name>
    <dbReference type="NCBI Taxonomy" id="126358"/>
    <lineage>
        <taxon>Eukaryota</taxon>
        <taxon>Viridiplantae</taxon>
        <taxon>Streptophyta</taxon>
        <taxon>Embryophyta</taxon>
        <taxon>Tracheophyta</taxon>
        <taxon>Spermatophyta</taxon>
        <taxon>Magnoliopsida</taxon>
        <taxon>eudicotyledons</taxon>
        <taxon>Gunneridae</taxon>
        <taxon>Pentapetalae</taxon>
        <taxon>asterids</taxon>
        <taxon>lamiids</taxon>
        <taxon>Lamiales</taxon>
        <taxon>Oleaceae</taxon>
        <taxon>Forsythieae</taxon>
        <taxon>Abeliophyllum</taxon>
    </lineage>
</organism>
<accession>A0ABD1QXJ7</accession>
<evidence type="ECO:0000313" key="2">
    <source>
        <dbReference type="Proteomes" id="UP001604336"/>
    </source>
</evidence>
<reference evidence="2" key="1">
    <citation type="submission" date="2024-07" db="EMBL/GenBank/DDBJ databases">
        <title>Two chromosome-level genome assemblies of Korean endemic species Abeliophyllum distichum and Forsythia ovata (Oleaceae).</title>
        <authorList>
            <person name="Jang H."/>
        </authorList>
    </citation>
    <scope>NUCLEOTIDE SEQUENCE [LARGE SCALE GENOMIC DNA]</scope>
</reference>
<proteinExistence type="predicted"/>
<evidence type="ECO:0000313" key="1">
    <source>
        <dbReference type="EMBL" id="KAL2480616.1"/>
    </source>
</evidence>
<keyword evidence="2" id="KW-1185">Reference proteome</keyword>
<protein>
    <submittedName>
        <fullName evidence="1">Basic-leucine zipper transcription factor A-like</fullName>
    </submittedName>
</protein>
<dbReference type="Proteomes" id="UP001604336">
    <property type="component" value="Unassembled WGS sequence"/>
</dbReference>
<name>A0ABD1QXJ7_9LAMI</name>
<gene>
    <name evidence="1" type="ORF">Adt_33582</name>
</gene>
<comment type="caution">
    <text evidence="1">The sequence shown here is derived from an EMBL/GenBank/DDBJ whole genome shotgun (WGS) entry which is preliminary data.</text>
</comment>
<dbReference type="AlphaFoldDB" id="A0ABD1QXJ7"/>
<sequence>MSAENWQKCIDFFTSPTFVERSTKNKANRSKAKYPSVQGLKSFSATHYDKTQVGSSGALVDERAIAKEVLGERLEHIHGVGRVSKGTSPSLDSTAALKTLEGTFHQFSGDLQNEDPRFAMYEAQLCQMQQKIQRLKKSISGVVPEEEDKDKSLGDL</sequence>
<dbReference type="EMBL" id="JBFOLK010000010">
    <property type="protein sequence ID" value="KAL2480616.1"/>
    <property type="molecule type" value="Genomic_DNA"/>
</dbReference>